<sequence>MWIKGTIDGYNFYIKQYDEGSEYGISGGRISKLEIWKDRQLFVQYDRGWSKKPNGTQVKAVYEQILREYN</sequence>
<dbReference type="Pfam" id="PF24726">
    <property type="entry name" value="DUF7678"/>
    <property type="match status" value="1"/>
</dbReference>
<feature type="domain" description="DUF7678" evidence="1">
    <location>
        <begin position="1"/>
        <end position="70"/>
    </location>
</feature>
<dbReference type="AlphaFoldDB" id="A0A644Y5M5"/>
<evidence type="ECO:0000259" key="1">
    <source>
        <dbReference type="Pfam" id="PF24726"/>
    </source>
</evidence>
<proteinExistence type="predicted"/>
<comment type="caution">
    <text evidence="2">The sequence shown here is derived from an EMBL/GenBank/DDBJ whole genome shotgun (WGS) entry which is preliminary data.</text>
</comment>
<organism evidence="2">
    <name type="scientific">bioreactor metagenome</name>
    <dbReference type="NCBI Taxonomy" id="1076179"/>
    <lineage>
        <taxon>unclassified sequences</taxon>
        <taxon>metagenomes</taxon>
        <taxon>ecological metagenomes</taxon>
    </lineage>
</organism>
<reference evidence="2" key="1">
    <citation type="submission" date="2019-08" db="EMBL/GenBank/DDBJ databases">
        <authorList>
            <person name="Kucharzyk K."/>
            <person name="Murdoch R.W."/>
            <person name="Higgins S."/>
            <person name="Loffler F."/>
        </authorList>
    </citation>
    <scope>NUCLEOTIDE SEQUENCE</scope>
</reference>
<dbReference type="EMBL" id="VSSQ01004127">
    <property type="protein sequence ID" value="MPM23845.1"/>
    <property type="molecule type" value="Genomic_DNA"/>
</dbReference>
<evidence type="ECO:0000313" key="2">
    <source>
        <dbReference type="EMBL" id="MPM23845.1"/>
    </source>
</evidence>
<dbReference type="InterPro" id="IPR056095">
    <property type="entry name" value="DUF7678"/>
</dbReference>
<gene>
    <name evidence="2" type="ORF">SDC9_70322</name>
</gene>
<name>A0A644Y5M5_9ZZZZ</name>
<protein>
    <recommendedName>
        <fullName evidence="1">DUF7678 domain-containing protein</fullName>
    </recommendedName>
</protein>
<accession>A0A644Y5M5</accession>